<name>A0ABR0Q4X9_GOSAR</name>
<accession>A0ABR0Q4X9</accession>
<proteinExistence type="predicted"/>
<organism evidence="1 2">
    <name type="scientific">Gossypium arboreum</name>
    <name type="common">Tree cotton</name>
    <name type="synonym">Gossypium nanking</name>
    <dbReference type="NCBI Taxonomy" id="29729"/>
    <lineage>
        <taxon>Eukaryota</taxon>
        <taxon>Viridiplantae</taxon>
        <taxon>Streptophyta</taxon>
        <taxon>Embryophyta</taxon>
        <taxon>Tracheophyta</taxon>
        <taxon>Spermatophyta</taxon>
        <taxon>Magnoliopsida</taxon>
        <taxon>eudicotyledons</taxon>
        <taxon>Gunneridae</taxon>
        <taxon>Pentapetalae</taxon>
        <taxon>rosids</taxon>
        <taxon>malvids</taxon>
        <taxon>Malvales</taxon>
        <taxon>Malvaceae</taxon>
        <taxon>Malvoideae</taxon>
        <taxon>Gossypium</taxon>
    </lineage>
</organism>
<dbReference type="Proteomes" id="UP001358586">
    <property type="component" value="Chromosome 5"/>
</dbReference>
<dbReference type="EMBL" id="JARKNE010000005">
    <property type="protein sequence ID" value="KAK5834097.1"/>
    <property type="molecule type" value="Genomic_DNA"/>
</dbReference>
<comment type="caution">
    <text evidence="1">The sequence shown here is derived from an EMBL/GenBank/DDBJ whole genome shotgun (WGS) entry which is preliminary data.</text>
</comment>
<sequence>MCLYGRRVINPTGCTSSNFGCFFASDIRQPNLEVAKERLKQVITKVGEDDFPEISSDLPQVNDLLSRLSNASFTGQFPISLSWMDVFIGIWD</sequence>
<evidence type="ECO:0000313" key="2">
    <source>
        <dbReference type="Proteomes" id="UP001358586"/>
    </source>
</evidence>
<evidence type="ECO:0000313" key="1">
    <source>
        <dbReference type="EMBL" id="KAK5834097.1"/>
    </source>
</evidence>
<reference evidence="1 2" key="1">
    <citation type="submission" date="2023-03" db="EMBL/GenBank/DDBJ databases">
        <title>WGS of Gossypium arboreum.</title>
        <authorList>
            <person name="Yu D."/>
        </authorList>
    </citation>
    <scope>NUCLEOTIDE SEQUENCE [LARGE SCALE GENOMIC DNA]</scope>
    <source>
        <tissue evidence="1">Leaf</tissue>
    </source>
</reference>
<keyword evidence="2" id="KW-1185">Reference proteome</keyword>
<gene>
    <name evidence="1" type="ORF">PVK06_017970</name>
</gene>
<protein>
    <submittedName>
        <fullName evidence="1">Uncharacterized protein</fullName>
    </submittedName>
</protein>